<keyword evidence="1" id="KW-0433">Leucine-rich repeat</keyword>
<protein>
    <submittedName>
        <fullName evidence="6">Chaoptin-like</fullName>
    </submittedName>
</protein>
<keyword evidence="4" id="KW-0732">Signal</keyword>
<dbReference type="InterPro" id="IPR003591">
    <property type="entry name" value="Leu-rich_rpt_typical-subtyp"/>
</dbReference>
<keyword evidence="3" id="KW-1133">Transmembrane helix</keyword>
<name>A0ABM1MFI8_NICVS</name>
<evidence type="ECO:0000256" key="2">
    <source>
        <dbReference type="ARBA" id="ARBA00022737"/>
    </source>
</evidence>
<dbReference type="Pfam" id="PF13855">
    <property type="entry name" value="LRR_8"/>
    <property type="match status" value="2"/>
</dbReference>
<dbReference type="InterPro" id="IPR001611">
    <property type="entry name" value="Leu-rich_rpt"/>
</dbReference>
<accession>A0ABM1MFI8</accession>
<proteinExistence type="predicted"/>
<dbReference type="SMART" id="SM00369">
    <property type="entry name" value="LRR_TYP"/>
    <property type="match status" value="4"/>
</dbReference>
<keyword evidence="5" id="KW-1185">Reference proteome</keyword>
<keyword evidence="3" id="KW-0472">Membrane</keyword>
<feature type="transmembrane region" description="Helical" evidence="3">
    <location>
        <begin position="262"/>
        <end position="285"/>
    </location>
</feature>
<feature type="chain" id="PRO_5046648231" evidence="4">
    <location>
        <begin position="19"/>
        <end position="303"/>
    </location>
</feature>
<feature type="non-terminal residue" evidence="6">
    <location>
        <position position="303"/>
    </location>
</feature>
<dbReference type="SUPFAM" id="SSF52058">
    <property type="entry name" value="L domain-like"/>
    <property type="match status" value="1"/>
</dbReference>
<dbReference type="Proteomes" id="UP000695000">
    <property type="component" value="Unplaced"/>
</dbReference>
<sequence length="303" mass="34695">MTTKKVLVLLVMLAATEGEKICKPETCRSVYCPAGSNYTTILLTGCTSAEEIIFDGNELDVNSWDDFRMSRIGKLSLRFNVLRDLPASAFANILIDDLILSHNELRVIKVDHFVGVSSLNALYLDNNLIEVVESIPSTRILDLSNNRIKTIGEDAFLRSGPNFCQYLYLKNNRLDNLRFLKNLSDLSVLDMSNNNITTLNNRTFPPMENLQVVDFSHNFIIHVDLDVAEFRSLRTFQILMSKQDELKIHWNEIFVPLNLYQLYIVSILTFTIPIIIVLSVIILVLSCKKRKKLFKDTEMKILK</sequence>
<evidence type="ECO:0000256" key="3">
    <source>
        <dbReference type="SAM" id="Phobius"/>
    </source>
</evidence>
<reference evidence="6" key="1">
    <citation type="submission" date="2025-08" db="UniProtKB">
        <authorList>
            <consortium name="RefSeq"/>
        </authorList>
    </citation>
    <scope>IDENTIFICATION</scope>
    <source>
        <tissue evidence="6">Whole Larva</tissue>
    </source>
</reference>
<dbReference type="InterPro" id="IPR032675">
    <property type="entry name" value="LRR_dom_sf"/>
</dbReference>
<gene>
    <name evidence="6" type="primary">LOC108560340</name>
</gene>
<evidence type="ECO:0000256" key="1">
    <source>
        <dbReference type="ARBA" id="ARBA00022614"/>
    </source>
</evidence>
<dbReference type="PANTHER" id="PTHR24366:SF96">
    <property type="entry name" value="LEUCINE RICH REPEAT CONTAINING 53"/>
    <property type="match status" value="1"/>
</dbReference>
<dbReference type="PROSITE" id="PS51450">
    <property type="entry name" value="LRR"/>
    <property type="match status" value="2"/>
</dbReference>
<keyword evidence="3" id="KW-0812">Transmembrane</keyword>
<feature type="signal peptide" evidence="4">
    <location>
        <begin position="1"/>
        <end position="18"/>
    </location>
</feature>
<dbReference type="PANTHER" id="PTHR24366">
    <property type="entry name" value="IG(IMMUNOGLOBULIN) AND LRR(LEUCINE RICH REPEAT) DOMAINS"/>
    <property type="match status" value="1"/>
</dbReference>
<dbReference type="GeneID" id="108560340"/>
<evidence type="ECO:0000313" key="6">
    <source>
        <dbReference type="RefSeq" id="XP_017773338.1"/>
    </source>
</evidence>
<evidence type="ECO:0000313" key="5">
    <source>
        <dbReference type="Proteomes" id="UP000695000"/>
    </source>
</evidence>
<dbReference type="Gene3D" id="3.80.10.10">
    <property type="entry name" value="Ribonuclease Inhibitor"/>
    <property type="match status" value="2"/>
</dbReference>
<organism evidence="5 6">
    <name type="scientific">Nicrophorus vespilloides</name>
    <name type="common">Boreal carrion beetle</name>
    <dbReference type="NCBI Taxonomy" id="110193"/>
    <lineage>
        <taxon>Eukaryota</taxon>
        <taxon>Metazoa</taxon>
        <taxon>Ecdysozoa</taxon>
        <taxon>Arthropoda</taxon>
        <taxon>Hexapoda</taxon>
        <taxon>Insecta</taxon>
        <taxon>Pterygota</taxon>
        <taxon>Neoptera</taxon>
        <taxon>Endopterygota</taxon>
        <taxon>Coleoptera</taxon>
        <taxon>Polyphaga</taxon>
        <taxon>Staphyliniformia</taxon>
        <taxon>Silphidae</taxon>
        <taxon>Nicrophorinae</taxon>
        <taxon>Nicrophorus</taxon>
    </lineage>
</organism>
<keyword evidence="2" id="KW-0677">Repeat</keyword>
<evidence type="ECO:0000256" key="4">
    <source>
        <dbReference type="SAM" id="SignalP"/>
    </source>
</evidence>
<dbReference type="RefSeq" id="XP_017773338.1">
    <property type="nucleotide sequence ID" value="XM_017917849.1"/>
</dbReference>